<dbReference type="OrthoDB" id="532630at2759"/>
<evidence type="ECO:0000256" key="6">
    <source>
        <dbReference type="SAM" id="MobiDB-lite"/>
    </source>
</evidence>
<evidence type="ECO:0000256" key="1">
    <source>
        <dbReference type="ARBA" id="ARBA00004173"/>
    </source>
</evidence>
<dbReference type="PANTHER" id="PTHR22977:SF1">
    <property type="entry name" value="COX ASSEMBLY MITOCHONDRIAL PROTEIN 2 HOMOLOG"/>
    <property type="match status" value="1"/>
</dbReference>
<feature type="region of interest" description="Disordered" evidence="6">
    <location>
        <begin position="87"/>
        <end position="107"/>
    </location>
</feature>
<organism evidence="7 8">
    <name type="scientific">Silurus meridionalis</name>
    <name type="common">Southern catfish</name>
    <name type="synonym">Silurus soldatovi meridionalis</name>
    <dbReference type="NCBI Taxonomy" id="175797"/>
    <lineage>
        <taxon>Eukaryota</taxon>
        <taxon>Metazoa</taxon>
        <taxon>Chordata</taxon>
        <taxon>Craniata</taxon>
        <taxon>Vertebrata</taxon>
        <taxon>Euteleostomi</taxon>
        <taxon>Actinopterygii</taxon>
        <taxon>Neopterygii</taxon>
        <taxon>Teleostei</taxon>
        <taxon>Ostariophysi</taxon>
        <taxon>Siluriformes</taxon>
        <taxon>Siluridae</taxon>
        <taxon>Silurus</taxon>
    </lineage>
</organism>
<comment type="similarity">
    <text evidence="2 5">Belongs to the CMC family.</text>
</comment>
<evidence type="ECO:0000256" key="4">
    <source>
        <dbReference type="ARBA" id="ARBA00023157"/>
    </source>
</evidence>
<keyword evidence="8" id="KW-1185">Reference proteome</keyword>
<comment type="subcellular location">
    <subcellularLocation>
        <location evidence="1 5">Mitochondrion</location>
    </subcellularLocation>
</comment>
<keyword evidence="3 5" id="KW-0496">Mitochondrion</keyword>
<protein>
    <recommendedName>
        <fullName evidence="5">COX assembly mitochondrial protein</fullName>
    </recommendedName>
</protein>
<name>A0A8T0B4T2_SILME</name>
<dbReference type="EMBL" id="JABFDY010000013">
    <property type="protein sequence ID" value="KAF7699385.1"/>
    <property type="molecule type" value="Genomic_DNA"/>
</dbReference>
<evidence type="ECO:0000313" key="7">
    <source>
        <dbReference type="EMBL" id="KAF7699385.1"/>
    </source>
</evidence>
<evidence type="ECO:0000256" key="3">
    <source>
        <dbReference type="ARBA" id="ARBA00023128"/>
    </source>
</evidence>
<gene>
    <name evidence="7" type="ORF">HF521_004127</name>
</gene>
<dbReference type="InterPro" id="IPR013892">
    <property type="entry name" value="Cyt_c_biogenesis_Cmc1-like"/>
</dbReference>
<sequence>MFLKKKSITSDCELLLCVHAAVIVLHDLRMHPDLSPHLHTAECNELISLLKQCHKEHNVLRFFGTCNDVDRSMRECLKKEYQVKRERSKAHAEEMRQRIRDGPKAQP</sequence>
<evidence type="ECO:0000256" key="5">
    <source>
        <dbReference type="RuleBase" id="RU364104"/>
    </source>
</evidence>
<reference evidence="7" key="1">
    <citation type="submission" date="2020-08" db="EMBL/GenBank/DDBJ databases">
        <title>Chromosome-level assembly of Southern catfish (Silurus meridionalis) provides insights into visual adaptation to the nocturnal and benthic lifestyles.</title>
        <authorList>
            <person name="Zhang Y."/>
            <person name="Wang D."/>
            <person name="Peng Z."/>
        </authorList>
    </citation>
    <scope>NUCLEOTIDE SEQUENCE</scope>
    <source>
        <strain evidence="7">SWU-2019-XX</strain>
        <tissue evidence="7">Muscle</tissue>
    </source>
</reference>
<comment type="caution">
    <text evidence="7">The sequence shown here is derived from an EMBL/GenBank/DDBJ whole genome shotgun (WGS) entry which is preliminary data.</text>
</comment>
<dbReference type="PROSITE" id="PS51808">
    <property type="entry name" value="CHCH"/>
    <property type="match status" value="1"/>
</dbReference>
<dbReference type="AlphaFoldDB" id="A0A8T0B4T2"/>
<dbReference type="GO" id="GO:0005739">
    <property type="term" value="C:mitochondrion"/>
    <property type="evidence" value="ECO:0007669"/>
    <property type="project" value="UniProtKB-SubCell"/>
</dbReference>
<dbReference type="Pfam" id="PF08583">
    <property type="entry name" value="Cmc1"/>
    <property type="match status" value="1"/>
</dbReference>
<evidence type="ECO:0000256" key="2">
    <source>
        <dbReference type="ARBA" id="ARBA00007347"/>
    </source>
</evidence>
<dbReference type="Proteomes" id="UP000606274">
    <property type="component" value="Unassembled WGS sequence"/>
</dbReference>
<dbReference type="PANTHER" id="PTHR22977">
    <property type="entry name" value="COX ASSEMBLY MITOCHONDRIAL PROTEIN"/>
    <property type="match status" value="1"/>
</dbReference>
<evidence type="ECO:0000313" key="8">
    <source>
        <dbReference type="Proteomes" id="UP000606274"/>
    </source>
</evidence>
<keyword evidence="4" id="KW-1015">Disulfide bond</keyword>
<proteinExistence type="inferred from homology"/>
<accession>A0A8T0B4T2</accession>